<keyword evidence="8" id="KW-1185">Reference proteome</keyword>
<protein>
    <submittedName>
        <fullName evidence="7">Sporulation integral membrane protein YtvI</fullName>
    </submittedName>
</protein>
<keyword evidence="3 6" id="KW-0812">Transmembrane</keyword>
<dbReference type="PANTHER" id="PTHR21716:SF68">
    <property type="entry name" value="TRANSPORT PROTEIN YTVI-RELATED"/>
    <property type="match status" value="1"/>
</dbReference>
<evidence type="ECO:0000256" key="3">
    <source>
        <dbReference type="ARBA" id="ARBA00022692"/>
    </source>
</evidence>
<dbReference type="PANTHER" id="PTHR21716">
    <property type="entry name" value="TRANSMEMBRANE PROTEIN"/>
    <property type="match status" value="1"/>
</dbReference>
<dbReference type="AlphaFoldDB" id="A0A6A7K585"/>
<name>A0A6A7K585_9FIRM</name>
<dbReference type="InterPro" id="IPR014227">
    <property type="entry name" value="YtvI-like"/>
</dbReference>
<reference evidence="7 8" key="1">
    <citation type="submission" date="2019-10" db="EMBL/GenBank/DDBJ databases">
        <title>Alkalibaculum tamaniensis sp.nov., a new alkaliphilic acetogen, isolated on methoxylated aromatics from a mud volcano.</title>
        <authorList>
            <person name="Khomyakova M.A."/>
            <person name="Merkel A.Y."/>
            <person name="Bonch-Osmolovskaya E.A."/>
            <person name="Slobodkin A.I."/>
        </authorList>
    </citation>
    <scope>NUCLEOTIDE SEQUENCE [LARGE SCALE GENOMIC DNA]</scope>
    <source>
        <strain evidence="7 8">M08DMB</strain>
    </source>
</reference>
<sequence>MQLLRNCLLIIYILVKQLCYYYTINTFMIGENMRNFVLDKNKVIQFSISFIGILLGVFLFFKSIRYVAPFLIAFILSIILEPFIKLLVNKFNIPRKLASILSVLLVLLTMSLVVSSIVSKLISEAKELFQVLPNILNDVYLSIVEFSTNNQIFPPGVTIFISEQLEVITSNLTDFTKDMVRYVFNTAVSIPSALIFFIITIISTYFFLGDKDKFIHIIKGQLPSYLYNKIIYIKTDIISSFLKLFRAYMMIMFVTFSELLLGFTIIGVNYALLLAAIIAILDILPILGTGGVLIPWAIYSLIVGDLRLGISLFILYIIILVVRQVLEPKIIGTQIGVHPLLTLASMYIGLKVFGATGLIFGPISFLIIRSIFTVVFKGQSLKELLFVDK</sequence>
<feature type="transmembrane region" description="Helical" evidence="6">
    <location>
        <begin position="67"/>
        <end position="88"/>
    </location>
</feature>
<dbReference type="GO" id="GO:0055085">
    <property type="term" value="P:transmembrane transport"/>
    <property type="evidence" value="ECO:0007669"/>
    <property type="project" value="TreeGrafter"/>
</dbReference>
<feature type="transmembrane region" description="Helical" evidence="6">
    <location>
        <begin position="100"/>
        <end position="122"/>
    </location>
</feature>
<feature type="transmembrane region" description="Helical" evidence="6">
    <location>
        <begin position="272"/>
        <end position="299"/>
    </location>
</feature>
<dbReference type="Proteomes" id="UP000440004">
    <property type="component" value="Unassembled WGS sequence"/>
</dbReference>
<evidence type="ECO:0000313" key="7">
    <source>
        <dbReference type="EMBL" id="MPW24494.1"/>
    </source>
</evidence>
<feature type="transmembrane region" description="Helical" evidence="6">
    <location>
        <begin position="346"/>
        <end position="368"/>
    </location>
</feature>
<feature type="transmembrane region" description="Helical" evidence="6">
    <location>
        <begin position="6"/>
        <end position="23"/>
    </location>
</feature>
<evidence type="ECO:0000256" key="2">
    <source>
        <dbReference type="ARBA" id="ARBA00009773"/>
    </source>
</evidence>
<comment type="similarity">
    <text evidence="2">Belongs to the autoinducer-2 exporter (AI-2E) (TC 2.A.86) family.</text>
</comment>
<keyword evidence="4 6" id="KW-1133">Transmembrane helix</keyword>
<dbReference type="NCBIfam" id="TIGR02872">
    <property type="entry name" value="spore_ytvI"/>
    <property type="match status" value="1"/>
</dbReference>
<comment type="caution">
    <text evidence="7">The sequence shown here is derived from an EMBL/GenBank/DDBJ whole genome shotgun (WGS) entry which is preliminary data.</text>
</comment>
<evidence type="ECO:0000256" key="6">
    <source>
        <dbReference type="SAM" id="Phobius"/>
    </source>
</evidence>
<organism evidence="7 8">
    <name type="scientific">Alkalibaculum sporogenes</name>
    <dbReference type="NCBI Taxonomy" id="2655001"/>
    <lineage>
        <taxon>Bacteria</taxon>
        <taxon>Bacillati</taxon>
        <taxon>Bacillota</taxon>
        <taxon>Clostridia</taxon>
        <taxon>Eubacteriales</taxon>
        <taxon>Eubacteriaceae</taxon>
        <taxon>Alkalibaculum</taxon>
    </lineage>
</organism>
<evidence type="ECO:0000256" key="1">
    <source>
        <dbReference type="ARBA" id="ARBA00004141"/>
    </source>
</evidence>
<dbReference type="EMBL" id="WHNX01000002">
    <property type="protein sequence ID" value="MPW24494.1"/>
    <property type="molecule type" value="Genomic_DNA"/>
</dbReference>
<proteinExistence type="inferred from homology"/>
<dbReference type="GO" id="GO:0016020">
    <property type="term" value="C:membrane"/>
    <property type="evidence" value="ECO:0007669"/>
    <property type="project" value="UniProtKB-SubCell"/>
</dbReference>
<feature type="transmembrane region" description="Helical" evidence="6">
    <location>
        <begin position="182"/>
        <end position="208"/>
    </location>
</feature>
<dbReference type="InterPro" id="IPR002549">
    <property type="entry name" value="AI-2E-like"/>
</dbReference>
<dbReference type="Pfam" id="PF01594">
    <property type="entry name" value="AI-2E_transport"/>
    <property type="match status" value="1"/>
</dbReference>
<evidence type="ECO:0000313" key="8">
    <source>
        <dbReference type="Proteomes" id="UP000440004"/>
    </source>
</evidence>
<evidence type="ECO:0000256" key="4">
    <source>
        <dbReference type="ARBA" id="ARBA00022989"/>
    </source>
</evidence>
<feature type="transmembrane region" description="Helical" evidence="6">
    <location>
        <begin position="43"/>
        <end position="61"/>
    </location>
</feature>
<evidence type="ECO:0000256" key="5">
    <source>
        <dbReference type="ARBA" id="ARBA00023136"/>
    </source>
</evidence>
<keyword evidence="5 6" id="KW-0472">Membrane</keyword>
<comment type="subcellular location">
    <subcellularLocation>
        <location evidence="1">Membrane</location>
        <topology evidence="1">Multi-pass membrane protein</topology>
    </subcellularLocation>
</comment>
<gene>
    <name evidence="7" type="primary">ytvI</name>
    <name evidence="7" type="ORF">GC105_01630</name>
</gene>
<feature type="transmembrane region" description="Helical" evidence="6">
    <location>
        <begin position="306"/>
        <end position="326"/>
    </location>
</feature>
<accession>A0A6A7K585</accession>